<keyword evidence="3 6" id="KW-0521">NADP</keyword>
<comment type="catalytic activity">
    <reaction evidence="6">
        <text>(6S)-NADPHX + ADP = AMP + phosphate + NADPH + H(+)</text>
        <dbReference type="Rhea" id="RHEA:32235"/>
        <dbReference type="ChEBI" id="CHEBI:15378"/>
        <dbReference type="ChEBI" id="CHEBI:43474"/>
        <dbReference type="ChEBI" id="CHEBI:57783"/>
        <dbReference type="ChEBI" id="CHEBI:64076"/>
        <dbReference type="ChEBI" id="CHEBI:456215"/>
        <dbReference type="ChEBI" id="CHEBI:456216"/>
        <dbReference type="EC" id="4.2.1.136"/>
    </reaction>
</comment>
<comment type="function">
    <text evidence="6">Catalyzes the dehydration of the S-form of NAD(P)HX at the expense of ADP, which is converted to AMP. Together with NAD(P)HX epimerase, which catalyzes the epimerization of the S- and R-forms, the enzyme allows the repair of both epimers of NAD(P)HX, a damaged form of NAD(P)H that is a result of enzymatic or heat-dependent hydration.</text>
</comment>
<dbReference type="NCBIfam" id="TIGR00196">
    <property type="entry name" value="yjeF_cterm"/>
    <property type="match status" value="1"/>
</dbReference>
<dbReference type="SUPFAM" id="SSF53613">
    <property type="entry name" value="Ribokinase-like"/>
    <property type="match status" value="1"/>
</dbReference>
<proteinExistence type="inferred from homology"/>
<dbReference type="CDD" id="cd01171">
    <property type="entry name" value="YXKO-related"/>
    <property type="match status" value="1"/>
</dbReference>
<dbReference type="HAMAP" id="MF_01965">
    <property type="entry name" value="NADHX_dehydratase"/>
    <property type="match status" value="1"/>
</dbReference>
<feature type="binding site" evidence="6">
    <location>
        <begin position="201"/>
        <end position="205"/>
    </location>
    <ligand>
        <name>AMP</name>
        <dbReference type="ChEBI" id="CHEBI:456215"/>
    </ligand>
</feature>
<comment type="cofactor">
    <cofactor evidence="6">
        <name>Mg(2+)</name>
        <dbReference type="ChEBI" id="CHEBI:18420"/>
    </cofactor>
</comment>
<feature type="binding site" evidence="6">
    <location>
        <position position="43"/>
    </location>
    <ligand>
        <name>(6S)-NADPHX</name>
        <dbReference type="ChEBI" id="CHEBI:64076"/>
    </ligand>
</feature>
<reference evidence="9 10" key="1">
    <citation type="submission" date="2020-08" db="EMBL/GenBank/DDBJ databases">
        <title>Genome sequence of Sphingomonas rhizophila KACC 19189T.</title>
        <authorList>
            <person name="Hyun D.-W."/>
            <person name="Bae J.-W."/>
        </authorList>
    </citation>
    <scope>NUCLEOTIDE SEQUENCE [LARGE SCALE GENOMIC DNA]</scope>
    <source>
        <strain evidence="9 10">KACC 19189</strain>
    </source>
</reference>
<dbReference type="EMBL" id="CP060717">
    <property type="protein sequence ID" value="QNN65113.1"/>
    <property type="molecule type" value="Genomic_DNA"/>
</dbReference>
<feature type="region of interest" description="Disordered" evidence="7">
    <location>
        <begin position="1"/>
        <end position="21"/>
    </location>
</feature>
<evidence type="ECO:0000313" key="10">
    <source>
        <dbReference type="Proteomes" id="UP000515955"/>
    </source>
</evidence>
<evidence type="ECO:0000259" key="8">
    <source>
        <dbReference type="PROSITE" id="PS51383"/>
    </source>
</evidence>
<name>A0A7G9SB88_9SPHN</name>
<keyword evidence="10" id="KW-1185">Reference proteome</keyword>
<evidence type="ECO:0000256" key="3">
    <source>
        <dbReference type="ARBA" id="ARBA00022857"/>
    </source>
</evidence>
<evidence type="ECO:0000313" key="9">
    <source>
        <dbReference type="EMBL" id="QNN65113.1"/>
    </source>
</evidence>
<comment type="similarity">
    <text evidence="6">Belongs to the NnrD/CARKD family.</text>
</comment>
<feature type="domain" description="YjeF C-terminal" evidence="8">
    <location>
        <begin position="8"/>
        <end position="290"/>
    </location>
</feature>
<dbReference type="Gene3D" id="3.40.1190.20">
    <property type="match status" value="1"/>
</dbReference>
<dbReference type="PANTHER" id="PTHR12592">
    <property type="entry name" value="ATP-DEPENDENT (S)-NAD(P)H-HYDRATE DEHYDRATASE FAMILY MEMBER"/>
    <property type="match status" value="1"/>
</dbReference>
<dbReference type="GO" id="GO:0046496">
    <property type="term" value="P:nicotinamide nucleotide metabolic process"/>
    <property type="evidence" value="ECO:0007669"/>
    <property type="project" value="UniProtKB-UniRule"/>
</dbReference>
<dbReference type="PANTHER" id="PTHR12592:SF0">
    <property type="entry name" value="ATP-DEPENDENT (S)-NAD(P)H-HYDRATE DEHYDRATASE"/>
    <property type="match status" value="1"/>
</dbReference>
<keyword evidence="4 6" id="KW-0520">NAD</keyword>
<evidence type="ECO:0000256" key="5">
    <source>
        <dbReference type="ARBA" id="ARBA00023239"/>
    </source>
</evidence>
<protein>
    <recommendedName>
        <fullName evidence="6">ADP-dependent (S)-NAD(P)H-hydrate dehydratase</fullName>
        <ecNumber evidence="6">4.2.1.136</ecNumber>
    </recommendedName>
    <alternativeName>
        <fullName evidence="6">ADP-dependent NAD(P)HX dehydratase</fullName>
    </alternativeName>
</protein>
<dbReference type="GO" id="GO:0052855">
    <property type="term" value="F:ADP-dependent NAD(P)H-hydrate dehydratase activity"/>
    <property type="evidence" value="ECO:0007669"/>
    <property type="project" value="UniProtKB-UniRule"/>
</dbReference>
<dbReference type="AlphaFoldDB" id="A0A7G9SB88"/>
<dbReference type="RefSeq" id="WP_187542110.1">
    <property type="nucleotide sequence ID" value="NZ_CP060717.1"/>
</dbReference>
<dbReference type="InterPro" id="IPR000631">
    <property type="entry name" value="CARKD"/>
</dbReference>
<dbReference type="GO" id="GO:0052856">
    <property type="term" value="F:NAD(P)HX epimerase activity"/>
    <property type="evidence" value="ECO:0007669"/>
    <property type="project" value="TreeGrafter"/>
</dbReference>
<dbReference type="Pfam" id="PF01256">
    <property type="entry name" value="Carb_kinase"/>
    <property type="match status" value="1"/>
</dbReference>
<feature type="binding site" evidence="6">
    <location>
        <position position="114"/>
    </location>
    <ligand>
        <name>(6S)-NADPHX</name>
        <dbReference type="ChEBI" id="CHEBI:64076"/>
    </ligand>
</feature>
<comment type="subunit">
    <text evidence="6">Homotetramer.</text>
</comment>
<sequence length="292" mass="29753">MTAPRNLTPTELKRHPLPPVVGSDKDGHGRILIIAGSRDVPGAALLTAHGAMRAGAGKLQLAAPDDIAVHLGIAMPEAMVVGYATARDGGFSRRAVTPMLERLADIDVVVAGPGLRGNPAAERLAGELCRAGKRVVLDAALLHALPQRADDARAASVPPILLPHAGEMASLLGCDIEEVEADPLGAGRQCAERYDALVLVKGVKSHIVAPGGPCWRYAGGGPGLGVSGSGDVLAGIVGGLLARGATPLDALLWGVWLHGEAGRRLGETVGPVGFLSREIPGEVPALIAQAVA</sequence>
<feature type="binding site" evidence="6">
    <location>
        <position position="231"/>
    </location>
    <ligand>
        <name>(6S)-NADPHX</name>
        <dbReference type="ChEBI" id="CHEBI:64076"/>
    </ligand>
</feature>
<keyword evidence="5 6" id="KW-0456">Lyase</keyword>
<dbReference type="InterPro" id="IPR029056">
    <property type="entry name" value="Ribokinase-like"/>
</dbReference>
<dbReference type="GO" id="GO:0005524">
    <property type="term" value="F:ATP binding"/>
    <property type="evidence" value="ECO:0007669"/>
    <property type="project" value="UniProtKB-KW"/>
</dbReference>
<keyword evidence="1 6" id="KW-0547">Nucleotide-binding</keyword>
<feature type="binding site" evidence="6">
    <location>
        <position position="230"/>
    </location>
    <ligand>
        <name>AMP</name>
        <dbReference type="ChEBI" id="CHEBI:456215"/>
    </ligand>
</feature>
<feature type="binding site" evidence="6">
    <location>
        <position position="164"/>
    </location>
    <ligand>
        <name>(6S)-NADPHX</name>
        <dbReference type="ChEBI" id="CHEBI:64076"/>
    </ligand>
</feature>
<dbReference type="GO" id="GO:0110051">
    <property type="term" value="P:metabolite repair"/>
    <property type="evidence" value="ECO:0007669"/>
    <property type="project" value="TreeGrafter"/>
</dbReference>
<evidence type="ECO:0000256" key="6">
    <source>
        <dbReference type="HAMAP-Rule" id="MF_01965"/>
    </source>
</evidence>
<gene>
    <name evidence="6" type="primary">nnrD</name>
    <name evidence="9" type="ORF">H9L12_00120</name>
</gene>
<dbReference type="KEGG" id="srhi:H9L12_00120"/>
<dbReference type="EC" id="4.2.1.136" evidence="6"/>
<evidence type="ECO:0000256" key="2">
    <source>
        <dbReference type="ARBA" id="ARBA00022840"/>
    </source>
</evidence>
<dbReference type="PROSITE" id="PS51383">
    <property type="entry name" value="YJEF_C_3"/>
    <property type="match status" value="1"/>
</dbReference>
<evidence type="ECO:0000256" key="7">
    <source>
        <dbReference type="SAM" id="MobiDB-lite"/>
    </source>
</evidence>
<evidence type="ECO:0000256" key="1">
    <source>
        <dbReference type="ARBA" id="ARBA00022741"/>
    </source>
</evidence>
<evidence type="ECO:0000256" key="4">
    <source>
        <dbReference type="ARBA" id="ARBA00023027"/>
    </source>
</evidence>
<accession>A0A7G9SB88</accession>
<comment type="catalytic activity">
    <reaction evidence="6">
        <text>(6S)-NADHX + ADP = AMP + phosphate + NADH + H(+)</text>
        <dbReference type="Rhea" id="RHEA:32223"/>
        <dbReference type="ChEBI" id="CHEBI:15378"/>
        <dbReference type="ChEBI" id="CHEBI:43474"/>
        <dbReference type="ChEBI" id="CHEBI:57945"/>
        <dbReference type="ChEBI" id="CHEBI:64074"/>
        <dbReference type="ChEBI" id="CHEBI:456215"/>
        <dbReference type="ChEBI" id="CHEBI:456216"/>
        <dbReference type="EC" id="4.2.1.136"/>
    </reaction>
</comment>
<keyword evidence="2 6" id="KW-0067">ATP-binding</keyword>
<dbReference type="Proteomes" id="UP000515955">
    <property type="component" value="Chromosome"/>
</dbReference>
<organism evidence="9 10">
    <name type="scientific">Sphingomonas rhizophila</name>
    <dbReference type="NCBI Taxonomy" id="2071607"/>
    <lineage>
        <taxon>Bacteria</taxon>
        <taxon>Pseudomonadati</taxon>
        <taxon>Pseudomonadota</taxon>
        <taxon>Alphaproteobacteria</taxon>
        <taxon>Sphingomonadales</taxon>
        <taxon>Sphingomonadaceae</taxon>
        <taxon>Sphingomonas</taxon>
    </lineage>
</organism>